<evidence type="ECO:0000313" key="1">
    <source>
        <dbReference type="EMBL" id="SUZ90206.1"/>
    </source>
</evidence>
<proteinExistence type="predicted"/>
<dbReference type="PANTHER" id="PTHR37816:SF1">
    <property type="entry name" value="TOXIN"/>
    <property type="match status" value="1"/>
</dbReference>
<organism evidence="1">
    <name type="scientific">marine metagenome</name>
    <dbReference type="NCBI Taxonomy" id="408172"/>
    <lineage>
        <taxon>unclassified sequences</taxon>
        <taxon>metagenomes</taxon>
        <taxon>ecological metagenomes</taxon>
    </lineage>
</organism>
<name>A0A381REG0_9ZZZZ</name>
<evidence type="ECO:0008006" key="2">
    <source>
        <dbReference type="Google" id="ProtNLM"/>
    </source>
</evidence>
<dbReference type="SUPFAM" id="SSF52540">
    <property type="entry name" value="P-loop containing nucleoside triphosphate hydrolases"/>
    <property type="match status" value="1"/>
</dbReference>
<dbReference type="EMBL" id="UINC01001875">
    <property type="protein sequence ID" value="SUZ90206.1"/>
    <property type="molecule type" value="Genomic_DNA"/>
</dbReference>
<dbReference type="InterPro" id="IPR027417">
    <property type="entry name" value="P-loop_NTPase"/>
</dbReference>
<dbReference type="Gene3D" id="3.40.50.300">
    <property type="entry name" value="P-loop containing nucleotide triphosphate hydrolases"/>
    <property type="match status" value="1"/>
</dbReference>
<reference evidence="1" key="1">
    <citation type="submission" date="2018-05" db="EMBL/GenBank/DDBJ databases">
        <authorList>
            <person name="Lanie J.A."/>
            <person name="Ng W.-L."/>
            <person name="Kazmierczak K.M."/>
            <person name="Andrzejewski T.M."/>
            <person name="Davidsen T.M."/>
            <person name="Wayne K.J."/>
            <person name="Tettelin H."/>
            <person name="Glass J.I."/>
            <person name="Rusch D."/>
            <person name="Podicherti R."/>
            <person name="Tsui H.-C.T."/>
            <person name="Winkler M.E."/>
        </authorList>
    </citation>
    <scope>NUCLEOTIDE SEQUENCE</scope>
</reference>
<dbReference type="InterPro" id="IPR052922">
    <property type="entry name" value="Cytidylate_Kinase-2"/>
</dbReference>
<accession>A0A381REG0</accession>
<sequence>MTHKIAVVGSSGSGKTFIAKRLAQRYGLEHVEMDSLAFESGWDLRPVAEFRIDLEQRLNSATSGWVTDGNWSSLGGIQLLLATKIIWVDLPRRTVMRQIVPRTLFRVLTRKKLWGGNREPFSNLYSRNPEKNVILWSWQNFHDTRERYGRCLSDGSWVHADVVHLRSRSEIKAFLQG</sequence>
<dbReference type="PANTHER" id="PTHR37816">
    <property type="entry name" value="YALI0E33011P"/>
    <property type="match status" value="1"/>
</dbReference>
<dbReference type="AlphaFoldDB" id="A0A381REG0"/>
<protein>
    <recommendedName>
        <fullName evidence="2">Adenylate kinase</fullName>
    </recommendedName>
</protein>
<gene>
    <name evidence="1" type="ORF">METZ01_LOCUS43060</name>
</gene>